<name>A0A1X2GB24_9FUNG</name>
<accession>A0A1X2GB24</accession>
<gene>
    <name evidence="2" type="ORF">DM01DRAFT_95034</name>
</gene>
<dbReference type="Proteomes" id="UP000242146">
    <property type="component" value="Unassembled WGS sequence"/>
</dbReference>
<evidence type="ECO:0000313" key="3">
    <source>
        <dbReference type="Proteomes" id="UP000242146"/>
    </source>
</evidence>
<keyword evidence="1" id="KW-0812">Transmembrane</keyword>
<dbReference type="EMBL" id="MCGT01000026">
    <property type="protein sequence ID" value="ORX49511.1"/>
    <property type="molecule type" value="Genomic_DNA"/>
</dbReference>
<dbReference type="AlphaFoldDB" id="A0A1X2GB24"/>
<evidence type="ECO:0000313" key="2">
    <source>
        <dbReference type="EMBL" id="ORX49511.1"/>
    </source>
</evidence>
<proteinExistence type="predicted"/>
<evidence type="ECO:0000256" key="1">
    <source>
        <dbReference type="SAM" id="Phobius"/>
    </source>
</evidence>
<reference evidence="2 3" key="1">
    <citation type="submission" date="2016-07" db="EMBL/GenBank/DDBJ databases">
        <title>Pervasive Adenine N6-methylation of Active Genes in Fungi.</title>
        <authorList>
            <consortium name="DOE Joint Genome Institute"/>
            <person name="Mondo S.J."/>
            <person name="Dannebaum R.O."/>
            <person name="Kuo R.C."/>
            <person name="Labutti K."/>
            <person name="Haridas S."/>
            <person name="Kuo A."/>
            <person name="Salamov A."/>
            <person name="Ahrendt S.R."/>
            <person name="Lipzen A."/>
            <person name="Sullivan W."/>
            <person name="Andreopoulos W.B."/>
            <person name="Clum A."/>
            <person name="Lindquist E."/>
            <person name="Daum C."/>
            <person name="Ramamoorthy G.K."/>
            <person name="Gryganskyi A."/>
            <person name="Culley D."/>
            <person name="Magnuson J.K."/>
            <person name="James T.Y."/>
            <person name="O'Malley M.A."/>
            <person name="Stajich J.E."/>
            <person name="Spatafora J.W."/>
            <person name="Visel A."/>
            <person name="Grigoriev I.V."/>
        </authorList>
    </citation>
    <scope>NUCLEOTIDE SEQUENCE [LARGE SCALE GENOMIC DNA]</scope>
    <source>
        <strain evidence="2 3">NRRL 3301</strain>
    </source>
</reference>
<keyword evidence="3" id="KW-1185">Reference proteome</keyword>
<keyword evidence="1" id="KW-1133">Transmembrane helix</keyword>
<comment type="caution">
    <text evidence="2">The sequence shown here is derived from an EMBL/GenBank/DDBJ whole genome shotgun (WGS) entry which is preliminary data.</text>
</comment>
<keyword evidence="1" id="KW-0472">Membrane</keyword>
<organism evidence="2 3">
    <name type="scientific">Hesseltinella vesiculosa</name>
    <dbReference type="NCBI Taxonomy" id="101127"/>
    <lineage>
        <taxon>Eukaryota</taxon>
        <taxon>Fungi</taxon>
        <taxon>Fungi incertae sedis</taxon>
        <taxon>Mucoromycota</taxon>
        <taxon>Mucoromycotina</taxon>
        <taxon>Mucoromycetes</taxon>
        <taxon>Mucorales</taxon>
        <taxon>Cunninghamellaceae</taxon>
        <taxon>Hesseltinella</taxon>
    </lineage>
</organism>
<feature type="transmembrane region" description="Helical" evidence="1">
    <location>
        <begin position="86"/>
        <end position="106"/>
    </location>
</feature>
<sequence length="116" mass="13356">MIPPPLPPLCPWSRYLFFFFFSYLIRPPPGRLSYRLGSSPSLDRPAFALVSFYLFFFFTFSHNHISSLSFSYTYSLPGTVYFSLELPALSFSPVSIFFPTLFPLSLKRHGCQFGTI</sequence>
<feature type="transmembrane region" description="Helical" evidence="1">
    <location>
        <begin position="46"/>
        <end position="66"/>
    </location>
</feature>
<protein>
    <submittedName>
        <fullName evidence="2">Uncharacterized protein</fullName>
    </submittedName>
</protein>